<dbReference type="PROSITE" id="PS51891">
    <property type="entry name" value="CENP_V_GFA"/>
    <property type="match status" value="1"/>
</dbReference>
<keyword evidence="4" id="KW-0456">Lyase</keyword>
<proteinExistence type="inferred from homology"/>
<evidence type="ECO:0000256" key="4">
    <source>
        <dbReference type="ARBA" id="ARBA00023239"/>
    </source>
</evidence>
<dbReference type="SUPFAM" id="SSF51316">
    <property type="entry name" value="Mss4-like"/>
    <property type="match status" value="1"/>
</dbReference>
<name>A0A1R3VGX5_9HYPH</name>
<protein>
    <submittedName>
        <fullName evidence="6">Glutathione-dependent formaldehyde-activating GFA</fullName>
    </submittedName>
</protein>
<dbReference type="Proteomes" id="UP000188388">
    <property type="component" value="Unassembled WGS sequence"/>
</dbReference>
<organism evidence="6 7">
    <name type="scientific">Mesorhizobium prunaredense</name>
    <dbReference type="NCBI Taxonomy" id="1631249"/>
    <lineage>
        <taxon>Bacteria</taxon>
        <taxon>Pseudomonadati</taxon>
        <taxon>Pseudomonadota</taxon>
        <taxon>Alphaproteobacteria</taxon>
        <taxon>Hyphomicrobiales</taxon>
        <taxon>Phyllobacteriaceae</taxon>
        <taxon>Mesorhizobium</taxon>
    </lineage>
</organism>
<dbReference type="GO" id="GO:0046872">
    <property type="term" value="F:metal ion binding"/>
    <property type="evidence" value="ECO:0007669"/>
    <property type="project" value="UniProtKB-KW"/>
</dbReference>
<comment type="similarity">
    <text evidence="1">Belongs to the Gfa family.</text>
</comment>
<dbReference type="InterPro" id="IPR006913">
    <property type="entry name" value="CENP-V/GFA"/>
</dbReference>
<accession>A0A1R3VGX5</accession>
<dbReference type="STRING" id="1631249.BQ8794_50626"/>
<keyword evidence="7" id="KW-1185">Reference proteome</keyword>
<evidence type="ECO:0000256" key="3">
    <source>
        <dbReference type="ARBA" id="ARBA00022833"/>
    </source>
</evidence>
<keyword evidence="2" id="KW-0479">Metal-binding</keyword>
<keyword evidence="3" id="KW-0862">Zinc</keyword>
<evidence type="ECO:0000313" key="6">
    <source>
        <dbReference type="EMBL" id="SIT58524.1"/>
    </source>
</evidence>
<dbReference type="RefSeq" id="WP_244555104.1">
    <property type="nucleotide sequence ID" value="NZ_FTPD01000045.1"/>
</dbReference>
<dbReference type="EMBL" id="FTPD01000045">
    <property type="protein sequence ID" value="SIT58524.1"/>
    <property type="molecule type" value="Genomic_DNA"/>
</dbReference>
<dbReference type="PANTHER" id="PTHR33337:SF40">
    <property type="entry name" value="CENP-V_GFA DOMAIN-CONTAINING PROTEIN-RELATED"/>
    <property type="match status" value="1"/>
</dbReference>
<sequence length="124" mass="13250">MATGRCLCGGVRYEITGEVAQPIACHCTPGARTSGNFAVMAGCKSADLRLPPSDTLNWYQSSESVQRGFCSHCGGNLFWKAAPGVETYATLGTLDRSTGLRLGEHIYVGSKSDFRSERRSALGI</sequence>
<evidence type="ECO:0000313" key="7">
    <source>
        <dbReference type="Proteomes" id="UP000188388"/>
    </source>
</evidence>
<evidence type="ECO:0000259" key="5">
    <source>
        <dbReference type="PROSITE" id="PS51891"/>
    </source>
</evidence>
<dbReference type="AlphaFoldDB" id="A0A1R3VGX5"/>
<dbReference type="GO" id="GO:0016846">
    <property type="term" value="F:carbon-sulfur lyase activity"/>
    <property type="evidence" value="ECO:0007669"/>
    <property type="project" value="InterPro"/>
</dbReference>
<reference evidence="7" key="1">
    <citation type="submission" date="2017-01" db="EMBL/GenBank/DDBJ databases">
        <authorList>
            <person name="Brunel B."/>
        </authorList>
    </citation>
    <scope>NUCLEOTIDE SEQUENCE [LARGE SCALE GENOMIC DNA]</scope>
</reference>
<gene>
    <name evidence="6" type="ORF">BQ8794_50626</name>
</gene>
<dbReference type="InterPro" id="IPR011057">
    <property type="entry name" value="Mss4-like_sf"/>
</dbReference>
<dbReference type="Gene3D" id="3.90.1590.10">
    <property type="entry name" value="glutathione-dependent formaldehyde- activating enzyme (gfa)"/>
    <property type="match status" value="1"/>
</dbReference>
<dbReference type="PANTHER" id="PTHR33337">
    <property type="entry name" value="GFA DOMAIN-CONTAINING PROTEIN"/>
    <property type="match status" value="1"/>
</dbReference>
<evidence type="ECO:0000256" key="2">
    <source>
        <dbReference type="ARBA" id="ARBA00022723"/>
    </source>
</evidence>
<evidence type="ECO:0000256" key="1">
    <source>
        <dbReference type="ARBA" id="ARBA00005495"/>
    </source>
</evidence>
<feature type="domain" description="CENP-V/GFA" evidence="5">
    <location>
        <begin position="2"/>
        <end position="124"/>
    </location>
</feature>
<dbReference type="Pfam" id="PF04828">
    <property type="entry name" value="GFA"/>
    <property type="match status" value="1"/>
</dbReference>